<dbReference type="PANTHER" id="PTHR34386">
    <property type="entry name" value="GLUTAREDOXIN"/>
    <property type="match status" value="1"/>
</dbReference>
<dbReference type="InterPro" id="IPR036249">
    <property type="entry name" value="Thioredoxin-like_sf"/>
</dbReference>
<dbReference type="SUPFAM" id="SSF52833">
    <property type="entry name" value="Thioredoxin-like"/>
    <property type="match status" value="1"/>
</dbReference>
<reference evidence="3 4" key="1">
    <citation type="journal article" date="2015" name="Genome Announc.">
        <title>Complete Genome Sequence of Corynebacterium kutscheri DSM 20755, a Corynebacterial Type Strain with Remarkably Low G+C Content of Chromosomal DNA.</title>
        <authorList>
            <person name="Ruckert C."/>
            <person name="Albersmeier A."/>
            <person name="Winkler A."/>
            <person name="Tauch A."/>
        </authorList>
    </citation>
    <scope>NUCLEOTIDE SEQUENCE [LARGE SCALE GENOMIC DNA]</scope>
    <source>
        <strain evidence="3 4">DSM 20755</strain>
    </source>
</reference>
<dbReference type="KEGG" id="cku:UL82_08545"/>
<dbReference type="STRING" id="35755.UL82_08545"/>
<name>A0A0F6TDR6_9CORY</name>
<feature type="compositionally biased region" description="Polar residues" evidence="1">
    <location>
        <begin position="69"/>
        <end position="78"/>
    </location>
</feature>
<dbReference type="GO" id="GO:0009055">
    <property type="term" value="F:electron transfer activity"/>
    <property type="evidence" value="ECO:0007669"/>
    <property type="project" value="TreeGrafter"/>
</dbReference>
<dbReference type="Gene3D" id="3.40.30.10">
    <property type="entry name" value="Glutaredoxin"/>
    <property type="match status" value="1"/>
</dbReference>
<dbReference type="InterPro" id="IPR002109">
    <property type="entry name" value="Glutaredoxin"/>
</dbReference>
<dbReference type="GO" id="GO:0045454">
    <property type="term" value="P:cell redox homeostasis"/>
    <property type="evidence" value="ECO:0007669"/>
    <property type="project" value="TreeGrafter"/>
</dbReference>
<feature type="region of interest" description="Disordered" evidence="1">
    <location>
        <begin position="66"/>
        <end position="91"/>
    </location>
</feature>
<organism evidence="3 4">
    <name type="scientific">Corynebacterium kutscheri</name>
    <dbReference type="NCBI Taxonomy" id="35755"/>
    <lineage>
        <taxon>Bacteria</taxon>
        <taxon>Bacillati</taxon>
        <taxon>Actinomycetota</taxon>
        <taxon>Actinomycetes</taxon>
        <taxon>Mycobacteriales</taxon>
        <taxon>Corynebacteriaceae</taxon>
        <taxon>Corynebacterium</taxon>
    </lineage>
</organism>
<dbReference type="CDD" id="cd02976">
    <property type="entry name" value="NrdH"/>
    <property type="match status" value="1"/>
</dbReference>
<gene>
    <name evidence="3" type="ORF">UL82_08545</name>
</gene>
<evidence type="ECO:0000259" key="2">
    <source>
        <dbReference type="Pfam" id="PF00462"/>
    </source>
</evidence>
<dbReference type="NCBIfam" id="TIGR02200">
    <property type="entry name" value="GlrX_actino"/>
    <property type="match status" value="1"/>
</dbReference>
<dbReference type="HOGENOM" id="CLU_026126_11_1_11"/>
<evidence type="ECO:0000256" key="1">
    <source>
        <dbReference type="SAM" id="MobiDB-lite"/>
    </source>
</evidence>
<dbReference type="AlphaFoldDB" id="A0A0F6TDR6"/>
<dbReference type="EMBL" id="CP011312">
    <property type="protein sequence ID" value="AKE41866.1"/>
    <property type="molecule type" value="Genomic_DNA"/>
</dbReference>
<feature type="domain" description="Glutaredoxin" evidence="2">
    <location>
        <begin position="12"/>
        <end position="65"/>
    </location>
</feature>
<evidence type="ECO:0000313" key="4">
    <source>
        <dbReference type="Proteomes" id="UP000033457"/>
    </source>
</evidence>
<dbReference type="InterPro" id="IPR051548">
    <property type="entry name" value="Grx-like_ET"/>
</dbReference>
<evidence type="ECO:0000313" key="3">
    <source>
        <dbReference type="EMBL" id="AKE41866.1"/>
    </source>
</evidence>
<protein>
    <submittedName>
        <fullName evidence="3">Glutaredoxin-like protein</fullName>
    </submittedName>
</protein>
<keyword evidence="4" id="KW-1185">Reference proteome</keyword>
<dbReference type="Proteomes" id="UP000033457">
    <property type="component" value="Chromosome"/>
</dbReference>
<accession>A0A0F6TDR6</accession>
<dbReference type="PANTHER" id="PTHR34386:SF1">
    <property type="entry name" value="GLUTAREDOXIN-LIKE PROTEIN NRDH"/>
    <property type="match status" value="1"/>
</dbReference>
<dbReference type="InterPro" id="IPR011915">
    <property type="entry name" value="GlrX_actino"/>
</dbReference>
<proteinExistence type="predicted"/>
<dbReference type="Pfam" id="PF00462">
    <property type="entry name" value="Glutaredoxin"/>
    <property type="match status" value="1"/>
</dbReference>
<sequence length="91" mass="10225">MRQDVYMTNQHVTIYAADWCPFCQRLLKALDRTETPYALVDVEADEQASEWVKSVNEGNRIVPTVKYSDGTTATNPSASEVRKKLAQLSSS</sequence>